<organism evidence="1 2">
    <name type="scientific">Hafnia alvei ATCC 51873</name>
    <dbReference type="NCBI Taxonomy" id="1002364"/>
    <lineage>
        <taxon>Bacteria</taxon>
        <taxon>Pseudomonadati</taxon>
        <taxon>Pseudomonadota</taxon>
        <taxon>Gammaproteobacteria</taxon>
        <taxon>Enterobacterales</taxon>
        <taxon>Hafniaceae</taxon>
        <taxon>Hafnia</taxon>
    </lineage>
</organism>
<accession>G9Y630</accession>
<dbReference type="Proteomes" id="UP000005959">
    <property type="component" value="Unassembled WGS sequence"/>
</dbReference>
<reference evidence="1 2" key="1">
    <citation type="submission" date="2011-08" db="EMBL/GenBank/DDBJ databases">
        <authorList>
            <person name="Weinstock G."/>
            <person name="Sodergren E."/>
            <person name="Clifton S."/>
            <person name="Fulton L."/>
            <person name="Fulton B."/>
            <person name="Courtney L."/>
            <person name="Fronick C."/>
            <person name="Harrison M."/>
            <person name="Strong C."/>
            <person name="Farmer C."/>
            <person name="Delahaunty K."/>
            <person name="Markovic C."/>
            <person name="Hall O."/>
            <person name="Minx P."/>
            <person name="Tomlinson C."/>
            <person name="Mitreva M."/>
            <person name="Hou S."/>
            <person name="Chen J."/>
            <person name="Wollam A."/>
            <person name="Pepin K.H."/>
            <person name="Johnson M."/>
            <person name="Bhonagiri V."/>
            <person name="Zhang X."/>
            <person name="Suruliraj S."/>
            <person name="Warren W."/>
            <person name="Chinwalla A."/>
            <person name="Mardis E.R."/>
            <person name="Wilson R.K."/>
        </authorList>
    </citation>
    <scope>NUCLEOTIDE SEQUENCE [LARGE SCALE GENOMIC DNA]</scope>
    <source>
        <strain evidence="1 2">ATCC 51873</strain>
    </source>
</reference>
<evidence type="ECO:0000313" key="1">
    <source>
        <dbReference type="EMBL" id="EHM43164.1"/>
    </source>
</evidence>
<sequence length="39" mass="4308">MSVLIGDCELFLVLGALCFSIIFRCNSKNVTKVANFNAR</sequence>
<dbReference type="EMBL" id="AGCI01000044">
    <property type="protein sequence ID" value="EHM43164.1"/>
    <property type="molecule type" value="Genomic_DNA"/>
</dbReference>
<comment type="caution">
    <text evidence="1">The sequence shown here is derived from an EMBL/GenBank/DDBJ whole genome shotgun (WGS) entry which is preliminary data.</text>
</comment>
<dbReference type="AlphaFoldDB" id="G9Y630"/>
<protein>
    <submittedName>
        <fullName evidence="1">Uncharacterized protein</fullName>
    </submittedName>
</protein>
<name>G9Y630_HAFAL</name>
<dbReference type="HOGENOM" id="CLU_3310607_0_0_6"/>
<evidence type="ECO:0000313" key="2">
    <source>
        <dbReference type="Proteomes" id="UP000005959"/>
    </source>
</evidence>
<proteinExistence type="predicted"/>
<gene>
    <name evidence="1" type="ORF">HMPREF0454_01993</name>
</gene>